<feature type="compositionally biased region" description="Basic and acidic residues" evidence="2">
    <location>
        <begin position="262"/>
        <end position="272"/>
    </location>
</feature>
<dbReference type="PANTHER" id="PTHR11328:SF28">
    <property type="entry name" value="MAJOR FACILITATOR SUPERFAMILY DOMAIN-CONTAINING PROTEIN 12"/>
    <property type="match status" value="1"/>
</dbReference>
<dbReference type="Proteomes" id="UP000001593">
    <property type="component" value="Unassembled WGS sequence"/>
</dbReference>
<dbReference type="GO" id="GO:0005886">
    <property type="term" value="C:plasma membrane"/>
    <property type="evidence" value="ECO:0000318"/>
    <property type="project" value="GO_Central"/>
</dbReference>
<dbReference type="PANTHER" id="PTHR11328">
    <property type="entry name" value="MAJOR FACILITATOR SUPERFAMILY DOMAIN-CONTAINING PROTEIN"/>
    <property type="match status" value="1"/>
</dbReference>
<comment type="similarity">
    <text evidence="1">Belongs to the major facilitator superfamily.</text>
</comment>
<dbReference type="EMBL" id="DS469508">
    <property type="protein sequence ID" value="EDO49664.1"/>
    <property type="molecule type" value="Genomic_DNA"/>
</dbReference>
<feature type="region of interest" description="Disordered" evidence="2">
    <location>
        <begin position="256"/>
        <end position="382"/>
    </location>
</feature>
<dbReference type="GO" id="GO:1903712">
    <property type="term" value="P:cysteine transmembrane transport"/>
    <property type="evidence" value="ECO:0000318"/>
    <property type="project" value="GO_Central"/>
</dbReference>
<dbReference type="GO" id="GO:0015293">
    <property type="term" value="F:symporter activity"/>
    <property type="evidence" value="ECO:0007669"/>
    <property type="project" value="InterPro"/>
</dbReference>
<feature type="compositionally biased region" description="Pro residues" evidence="2">
    <location>
        <begin position="283"/>
        <end position="292"/>
    </location>
</feature>
<dbReference type="InParanoid" id="A7RFU3"/>
<dbReference type="InterPro" id="IPR036259">
    <property type="entry name" value="MFS_trans_sf"/>
</dbReference>
<evidence type="ECO:0000256" key="3">
    <source>
        <dbReference type="SAM" id="Phobius"/>
    </source>
</evidence>
<organism evidence="4 5">
    <name type="scientific">Nematostella vectensis</name>
    <name type="common">Starlet sea anemone</name>
    <dbReference type="NCBI Taxonomy" id="45351"/>
    <lineage>
        <taxon>Eukaryota</taxon>
        <taxon>Metazoa</taxon>
        <taxon>Cnidaria</taxon>
        <taxon>Anthozoa</taxon>
        <taxon>Hexacorallia</taxon>
        <taxon>Actiniaria</taxon>
        <taxon>Edwardsiidae</taxon>
        <taxon>Nematostella</taxon>
    </lineage>
</organism>
<gene>
    <name evidence="4" type="ORF">NEMVEDRAFT_v1g196568</name>
</gene>
<name>A7RFU3_NEMVE</name>
<dbReference type="SUPFAM" id="SSF103473">
    <property type="entry name" value="MFS general substrate transporter"/>
    <property type="match status" value="1"/>
</dbReference>
<evidence type="ECO:0000256" key="2">
    <source>
        <dbReference type="SAM" id="MobiDB-lite"/>
    </source>
</evidence>
<feature type="transmembrane region" description="Helical" evidence="3">
    <location>
        <begin position="150"/>
        <end position="169"/>
    </location>
</feature>
<keyword evidence="3" id="KW-0472">Membrane</keyword>
<feature type="transmembrane region" description="Helical" evidence="3">
    <location>
        <begin position="54"/>
        <end position="74"/>
    </location>
</feature>
<reference evidence="4 5" key="1">
    <citation type="journal article" date="2007" name="Science">
        <title>Sea anemone genome reveals ancestral eumetazoan gene repertoire and genomic organization.</title>
        <authorList>
            <person name="Putnam N.H."/>
            <person name="Srivastava M."/>
            <person name="Hellsten U."/>
            <person name="Dirks B."/>
            <person name="Chapman J."/>
            <person name="Salamov A."/>
            <person name="Terry A."/>
            <person name="Shapiro H."/>
            <person name="Lindquist E."/>
            <person name="Kapitonov V.V."/>
            <person name="Jurka J."/>
            <person name="Genikhovich G."/>
            <person name="Grigoriev I.V."/>
            <person name="Lucas S.M."/>
            <person name="Steele R.E."/>
            <person name="Finnerty J.R."/>
            <person name="Technau U."/>
            <person name="Martindale M.Q."/>
            <person name="Rokhsar D.S."/>
        </authorList>
    </citation>
    <scope>NUCLEOTIDE SEQUENCE [LARGE SCALE GENOMIC DNA]</scope>
    <source>
        <strain evidence="5">CH2 X CH6</strain>
    </source>
</reference>
<feature type="transmembrane region" description="Helical" evidence="3">
    <location>
        <begin position="431"/>
        <end position="452"/>
    </location>
</feature>
<protein>
    <submittedName>
        <fullName evidence="4">Uncharacterized protein</fullName>
    </submittedName>
</protein>
<proteinExistence type="inferred from homology"/>
<evidence type="ECO:0000313" key="5">
    <source>
        <dbReference type="Proteomes" id="UP000001593"/>
    </source>
</evidence>
<feature type="transmembrane region" description="Helical" evidence="3">
    <location>
        <begin position="472"/>
        <end position="497"/>
    </location>
</feature>
<keyword evidence="3" id="KW-1133">Transmembrane helix</keyword>
<feature type="transmembrane region" description="Helical" evidence="3">
    <location>
        <begin position="120"/>
        <end position="144"/>
    </location>
</feature>
<dbReference type="InterPro" id="IPR039672">
    <property type="entry name" value="MFS_2"/>
</dbReference>
<accession>A7RFU3</accession>
<keyword evidence="5" id="KW-1185">Reference proteome</keyword>
<dbReference type="AlphaFoldDB" id="A7RFU3"/>
<keyword evidence="3" id="KW-0812">Transmembrane</keyword>
<dbReference type="GO" id="GO:0008643">
    <property type="term" value="P:carbohydrate transport"/>
    <property type="evidence" value="ECO:0007669"/>
    <property type="project" value="InterPro"/>
</dbReference>
<evidence type="ECO:0000256" key="1">
    <source>
        <dbReference type="ARBA" id="ARBA00008335"/>
    </source>
</evidence>
<feature type="compositionally biased region" description="Pro residues" evidence="2">
    <location>
        <begin position="323"/>
        <end position="339"/>
    </location>
</feature>
<dbReference type="HOGENOM" id="CLU_492002_0_0_1"/>
<feature type="compositionally biased region" description="Low complexity" evidence="2">
    <location>
        <begin position="340"/>
        <end position="356"/>
    </location>
</feature>
<feature type="compositionally biased region" description="Pro residues" evidence="2">
    <location>
        <begin position="300"/>
        <end position="309"/>
    </location>
</feature>
<dbReference type="GO" id="GO:0033229">
    <property type="term" value="F:cysteine transmembrane transporter activity"/>
    <property type="evidence" value="ECO:0000318"/>
    <property type="project" value="GO_Central"/>
</dbReference>
<feature type="transmembrane region" description="Helical" evidence="3">
    <location>
        <begin position="398"/>
        <end position="419"/>
    </location>
</feature>
<sequence>MILIRTFSVQARNDKDNEQRSEGSLESRSTEGNQFMRNAITQYLIRTTPRVLQILTQIAWQSYGYFFFVYIVGISTSSIGILYFVSQLTKALVIVLLKYFRQNLFRLSSRLAQHGQDKTLHAFGSIGVLIFWPFVLAPCVGCVVESTEGILVAAYVFPIFLYSASWTLVEVTKWEQMEPLYWTHGNHLYHSLKSCSQRSWLGITLHAVTWIFLALDTSGPEISRKTQASFSHQTIFILAVGFFATFLYQIASGSSRTRPRSKRSEKDVKENQIELVEFSSKPPLTPPPPLPTPIASSEPLPLPPPPPPTGIDIPHSPSKDDLPLPPPPEEVSLPPPDESPPSSKHPPTVSPSSSSAPPRPSTPPSVSSAPPQTTNFCDTPGTRPWRYRLQNLQYLQSMFTYVLSANTFNIFLFFLPVYLVESLAFDKYSAAYVPAVVFVGWGLGTLAGKKLVDVTGFKLHPGSQSGSVDQYLRLVMFLVPALHVAVAIVESIFYVHLPLPPSQEQLSTEAKHRKEDIKIKTVRLNMTTVHGSGKELEIAEEDLKVLEDLPSTNV</sequence>
<feature type="transmembrane region" description="Helical" evidence="3">
    <location>
        <begin position="235"/>
        <end position="253"/>
    </location>
</feature>
<evidence type="ECO:0000313" key="4">
    <source>
        <dbReference type="EMBL" id="EDO49664.1"/>
    </source>
</evidence>